<dbReference type="PROSITE" id="PS01228">
    <property type="entry name" value="COF_1"/>
    <property type="match status" value="1"/>
</dbReference>
<name>A0ABV9GL59_9BACL</name>
<reference evidence="2" key="1">
    <citation type="journal article" date="2019" name="Int. J. Syst. Evol. Microbiol.">
        <title>The Global Catalogue of Microorganisms (GCM) 10K type strain sequencing project: providing services to taxonomists for standard genome sequencing and annotation.</title>
        <authorList>
            <consortium name="The Broad Institute Genomics Platform"/>
            <consortium name="The Broad Institute Genome Sequencing Center for Infectious Disease"/>
            <person name="Wu L."/>
            <person name="Ma J."/>
        </authorList>
    </citation>
    <scope>NUCLEOTIDE SEQUENCE [LARGE SCALE GENOMIC DNA]</scope>
    <source>
        <strain evidence="2">CGMCC 1.16306</strain>
    </source>
</reference>
<dbReference type="InterPro" id="IPR000150">
    <property type="entry name" value="Cof"/>
</dbReference>
<dbReference type="CDD" id="cd07516">
    <property type="entry name" value="HAD_Pase"/>
    <property type="match status" value="1"/>
</dbReference>
<comment type="caution">
    <text evidence="1">The sequence shown here is derived from an EMBL/GenBank/DDBJ whole genome shotgun (WGS) entry which is preliminary data.</text>
</comment>
<dbReference type="InterPro" id="IPR006379">
    <property type="entry name" value="HAD-SF_hydro_IIB"/>
</dbReference>
<dbReference type="PROSITE" id="PS01229">
    <property type="entry name" value="COF_2"/>
    <property type="match status" value="1"/>
</dbReference>
<accession>A0ABV9GL59</accession>
<dbReference type="InterPro" id="IPR023214">
    <property type="entry name" value="HAD_sf"/>
</dbReference>
<dbReference type="InterPro" id="IPR036412">
    <property type="entry name" value="HAD-like_sf"/>
</dbReference>
<dbReference type="SFLD" id="SFLDG01144">
    <property type="entry name" value="C2.B.4:_PGP_Like"/>
    <property type="match status" value="1"/>
</dbReference>
<dbReference type="EMBL" id="JBHSFW010000002">
    <property type="protein sequence ID" value="MFC4618673.1"/>
    <property type="molecule type" value="Genomic_DNA"/>
</dbReference>
<dbReference type="SFLD" id="SFLDS00003">
    <property type="entry name" value="Haloacid_Dehalogenase"/>
    <property type="match status" value="1"/>
</dbReference>
<protein>
    <submittedName>
        <fullName evidence="1">Cof-type HAD-IIB family hydrolase</fullName>
        <ecNumber evidence="1">3.1.3.-</ecNumber>
    </submittedName>
</protein>
<dbReference type="RefSeq" id="WP_376845717.1">
    <property type="nucleotide sequence ID" value="NZ_JBHSFW010000002.1"/>
</dbReference>
<dbReference type="GO" id="GO:0016787">
    <property type="term" value="F:hydrolase activity"/>
    <property type="evidence" value="ECO:0007669"/>
    <property type="project" value="UniProtKB-KW"/>
</dbReference>
<sequence length="285" mass="31982">MKLIAIDLDGTLLSKQGTISKENIAAIHDAQRQGQIVAICSGRSLHDTKNILQNAGIECPIITGNGAIAYHGKECLQKLILPPQVMDELLPMLEEKGLYFELYTNQGIHLLKNGKAQLEEEIHRLKANDSSFPVEWATKEKDIQFGQYGLHFINDYRHLNMTEMDVYKIFILSFDRKKLQQLETLLGERQDLSITSSGWYKLEVAHPKASKGNALTLMAKHLNIPLKNTVAIGDNLNDLSMFRIAGMSIAMGNALEEVKAHSTYTTKNYHEDGVAYALRHYIMGS</sequence>
<dbReference type="PANTHER" id="PTHR10000">
    <property type="entry name" value="PHOSPHOSERINE PHOSPHATASE"/>
    <property type="match status" value="1"/>
</dbReference>
<organism evidence="1 2">
    <name type="scientific">Camelliibacillus cellulosilyticus</name>
    <dbReference type="NCBI Taxonomy" id="2174486"/>
    <lineage>
        <taxon>Bacteria</taxon>
        <taxon>Bacillati</taxon>
        <taxon>Bacillota</taxon>
        <taxon>Bacilli</taxon>
        <taxon>Bacillales</taxon>
        <taxon>Sporolactobacillaceae</taxon>
        <taxon>Camelliibacillus</taxon>
    </lineage>
</organism>
<dbReference type="Gene3D" id="3.40.50.1000">
    <property type="entry name" value="HAD superfamily/HAD-like"/>
    <property type="match status" value="1"/>
</dbReference>
<dbReference type="Pfam" id="PF08282">
    <property type="entry name" value="Hydrolase_3"/>
    <property type="match status" value="1"/>
</dbReference>
<dbReference type="NCBIfam" id="TIGR01484">
    <property type="entry name" value="HAD-SF-IIB"/>
    <property type="match status" value="1"/>
</dbReference>
<evidence type="ECO:0000313" key="1">
    <source>
        <dbReference type="EMBL" id="MFC4618673.1"/>
    </source>
</evidence>
<proteinExistence type="predicted"/>
<dbReference type="PANTHER" id="PTHR10000:SF55">
    <property type="entry name" value="5-AMINO-6-(5-PHOSPHO-D-RIBITYLAMINO)URACIL PHOSPHATASE YCSE"/>
    <property type="match status" value="1"/>
</dbReference>
<dbReference type="Proteomes" id="UP001596022">
    <property type="component" value="Unassembled WGS sequence"/>
</dbReference>
<dbReference type="Gene3D" id="3.30.1240.10">
    <property type="match status" value="1"/>
</dbReference>
<evidence type="ECO:0000313" key="2">
    <source>
        <dbReference type="Proteomes" id="UP001596022"/>
    </source>
</evidence>
<keyword evidence="1" id="KW-0378">Hydrolase</keyword>
<dbReference type="SUPFAM" id="SSF56784">
    <property type="entry name" value="HAD-like"/>
    <property type="match status" value="1"/>
</dbReference>
<gene>
    <name evidence="1" type="ORF">ACFO4N_07975</name>
</gene>
<keyword evidence="2" id="KW-1185">Reference proteome</keyword>
<dbReference type="SFLD" id="SFLDG01140">
    <property type="entry name" value="C2.B:_Phosphomannomutase_and_P"/>
    <property type="match status" value="1"/>
</dbReference>
<dbReference type="EC" id="3.1.3.-" evidence="1"/>
<dbReference type="NCBIfam" id="TIGR00099">
    <property type="entry name" value="Cof-subfamily"/>
    <property type="match status" value="1"/>
</dbReference>